<dbReference type="InterPro" id="IPR004869">
    <property type="entry name" value="MMPL_dom"/>
</dbReference>
<feature type="transmembrane region" description="Helical" evidence="8">
    <location>
        <begin position="415"/>
        <end position="444"/>
    </location>
</feature>
<keyword evidence="3 8" id="KW-0812">Transmembrane</keyword>
<dbReference type="Gene3D" id="1.20.1640.10">
    <property type="entry name" value="Multidrug efflux transporter AcrB transmembrane domain"/>
    <property type="match status" value="2"/>
</dbReference>
<feature type="transmembrane region" description="Helical" evidence="8">
    <location>
        <begin position="478"/>
        <end position="497"/>
    </location>
</feature>
<evidence type="ECO:0000256" key="1">
    <source>
        <dbReference type="ARBA" id="ARBA00004651"/>
    </source>
</evidence>
<organism evidence="10 11">
    <name type="scientific">Ornithinimicrobium faecis</name>
    <dbReference type="NCBI Taxonomy" id="2934158"/>
    <lineage>
        <taxon>Bacteria</taxon>
        <taxon>Bacillati</taxon>
        <taxon>Actinomycetota</taxon>
        <taxon>Actinomycetes</taxon>
        <taxon>Micrococcales</taxon>
        <taxon>Ornithinimicrobiaceae</taxon>
        <taxon>Ornithinimicrobium</taxon>
    </lineage>
</organism>
<feature type="transmembrane region" description="Helical" evidence="8">
    <location>
        <begin position="295"/>
        <end position="328"/>
    </location>
</feature>
<feature type="transmembrane region" description="Helical" evidence="8">
    <location>
        <begin position="707"/>
        <end position="731"/>
    </location>
</feature>
<dbReference type="Proteomes" id="UP001056455">
    <property type="component" value="Chromosome"/>
</dbReference>
<evidence type="ECO:0000256" key="7">
    <source>
        <dbReference type="SAM" id="MobiDB-lite"/>
    </source>
</evidence>
<keyword evidence="5 8" id="KW-0472">Membrane</keyword>
<evidence type="ECO:0000256" key="8">
    <source>
        <dbReference type="SAM" id="Phobius"/>
    </source>
</evidence>
<keyword evidence="6" id="KW-0175">Coiled coil</keyword>
<feature type="region of interest" description="Disordered" evidence="7">
    <location>
        <begin position="838"/>
        <end position="876"/>
    </location>
</feature>
<dbReference type="SUPFAM" id="SSF82866">
    <property type="entry name" value="Multidrug efflux transporter AcrB transmembrane domain"/>
    <property type="match status" value="2"/>
</dbReference>
<evidence type="ECO:0000256" key="2">
    <source>
        <dbReference type="ARBA" id="ARBA00022475"/>
    </source>
</evidence>
<feature type="transmembrane region" description="Helical" evidence="8">
    <location>
        <begin position="666"/>
        <end position="687"/>
    </location>
</feature>
<name>A0ABY4YYV6_9MICO</name>
<dbReference type="InterPro" id="IPR000731">
    <property type="entry name" value="SSD"/>
</dbReference>
<dbReference type="RefSeq" id="WP_252595501.1">
    <property type="nucleotide sequence ID" value="NZ_CP099489.1"/>
</dbReference>
<evidence type="ECO:0000313" key="10">
    <source>
        <dbReference type="EMBL" id="USQ81969.1"/>
    </source>
</evidence>
<gene>
    <name evidence="10" type="ORF">NF556_10100</name>
</gene>
<feature type="transmembrane region" description="Helical" evidence="8">
    <location>
        <begin position="752"/>
        <end position="775"/>
    </location>
</feature>
<evidence type="ECO:0000256" key="6">
    <source>
        <dbReference type="SAM" id="Coils"/>
    </source>
</evidence>
<feature type="transmembrane region" description="Helical" evidence="8">
    <location>
        <begin position="348"/>
        <end position="367"/>
    </location>
</feature>
<dbReference type="PROSITE" id="PS50156">
    <property type="entry name" value="SSD"/>
    <property type="match status" value="1"/>
</dbReference>
<protein>
    <submittedName>
        <fullName evidence="10">MMPL family transporter</fullName>
    </submittedName>
</protein>
<feature type="transmembrane region" description="Helical" evidence="8">
    <location>
        <begin position="20"/>
        <end position="38"/>
    </location>
</feature>
<reference evidence="10" key="1">
    <citation type="submission" date="2022-06" db="EMBL/GenBank/DDBJ databases">
        <title>Ornithinimicrobium HY1793.</title>
        <authorList>
            <person name="Huang Y."/>
        </authorList>
    </citation>
    <scope>NUCLEOTIDE SEQUENCE</scope>
    <source>
        <strain evidence="10">HY1793</strain>
    </source>
</reference>
<evidence type="ECO:0000256" key="4">
    <source>
        <dbReference type="ARBA" id="ARBA00022989"/>
    </source>
</evidence>
<dbReference type="Pfam" id="PF03176">
    <property type="entry name" value="MMPL"/>
    <property type="match status" value="2"/>
</dbReference>
<keyword evidence="11" id="KW-1185">Reference proteome</keyword>
<evidence type="ECO:0000256" key="5">
    <source>
        <dbReference type="ARBA" id="ARBA00023136"/>
    </source>
</evidence>
<feature type="transmembrane region" description="Helical" evidence="8">
    <location>
        <begin position="640"/>
        <end position="659"/>
    </location>
</feature>
<keyword evidence="2" id="KW-1003">Cell membrane</keyword>
<feature type="compositionally biased region" description="Acidic residues" evidence="7">
    <location>
        <begin position="841"/>
        <end position="855"/>
    </location>
</feature>
<dbReference type="PANTHER" id="PTHR33406">
    <property type="entry name" value="MEMBRANE PROTEIN MJ1562-RELATED"/>
    <property type="match status" value="1"/>
</dbReference>
<evidence type="ECO:0000259" key="9">
    <source>
        <dbReference type="PROSITE" id="PS50156"/>
    </source>
</evidence>
<sequence length="876" mass="91321">MASFLHQLGRWCANHPWRTIVAWVLIIAAAGGAAATLMKPLSNEFSIPGSRFEQVLGDLEEALPAAAGASGTVVFTSEGGFTDQEQAAVVELITQWQAIDGVTAATDPFETQAQLDGSADQIAEGREGLQQGRTDLEAGWEELRTGQQEIDNGWEQYEGGVAALEENRDALPPEMVADAEAQLAEAKTQLEAGQVELDAGREELEQGAAELTAGEQELALGERLAALSSGMQFVSDDGTVALSQLQFEFGGASLDPAVTAELQELGGQLEGTGVDIEYSQAIVQDISSVVGATEAIGIAVAAVVLLVMLGGLLAAGLPLLMAMVGVGVGVGGAMALTQFVDMNSATPALALMLGLAVGIDYSLFLINRHRTQLLQGMELKASIALATGTSGNAVVFAGLTVFIALAALVVTGIPFLGVMGLVAAGTVLVAVLLAITLTPALLSLMGTRILGRRRGAGKRTQVAPSDDRGWAAWVQKRPWLAVLGVLVVVGALAFPALDIRLGLPDGSSEPEDSTAYAAYDLTREHFGAGSNGPIIAVATMDEPVEDTEQALMTAQVDLGEDLSHVPGAENVVPIGISDDRSTLVFQIVPEGGPADEVTVDLVHNLDSSAGQIGEANGAELGFTGQTVANIDISEQLGDALPLYLLVVVGLSLVLLLLVFRSLLVPLLATGGFLLSVAAAFGAVVAVYQWGFGSAFFGVHEPGPILSFLPILLIGVLFGLAMDYQVFLVSAMREAHVHGESAARAVVSGFNHSARVVTAAAIIMISVFGGFVFAHLAMVRPIGLGLAIGVLIDAFLVRMTLTPAVLSLMGEKAWYLPRWLDRILPEMDVEGAKLERSLGVDTYDDGDPDVTPDADATESARPGADWPDADQETVSTR</sequence>
<proteinExistence type="predicted"/>
<feature type="transmembrane region" description="Helical" evidence="8">
    <location>
        <begin position="379"/>
        <end position="409"/>
    </location>
</feature>
<dbReference type="EMBL" id="CP099489">
    <property type="protein sequence ID" value="USQ81969.1"/>
    <property type="molecule type" value="Genomic_DNA"/>
</dbReference>
<evidence type="ECO:0000313" key="11">
    <source>
        <dbReference type="Proteomes" id="UP001056455"/>
    </source>
</evidence>
<feature type="domain" description="SSD" evidence="9">
    <location>
        <begin position="312"/>
        <end position="444"/>
    </location>
</feature>
<comment type="subcellular location">
    <subcellularLocation>
        <location evidence="1">Cell membrane</location>
        <topology evidence="1">Multi-pass membrane protein</topology>
    </subcellularLocation>
</comment>
<feature type="coiled-coil region" evidence="6">
    <location>
        <begin position="176"/>
        <end position="203"/>
    </location>
</feature>
<dbReference type="InterPro" id="IPR050545">
    <property type="entry name" value="Mycobact_MmpL"/>
</dbReference>
<dbReference type="PANTHER" id="PTHR33406:SF13">
    <property type="entry name" value="MEMBRANE PROTEIN YDFJ"/>
    <property type="match status" value="1"/>
</dbReference>
<feature type="transmembrane region" description="Helical" evidence="8">
    <location>
        <begin position="781"/>
        <end position="807"/>
    </location>
</feature>
<keyword evidence="4 8" id="KW-1133">Transmembrane helix</keyword>
<accession>A0ABY4YYV6</accession>
<evidence type="ECO:0000256" key="3">
    <source>
        <dbReference type="ARBA" id="ARBA00022692"/>
    </source>
</evidence>